<dbReference type="GO" id="GO:0015798">
    <property type="term" value="P:myo-inositol transport"/>
    <property type="evidence" value="ECO:0007669"/>
    <property type="project" value="UniProtKB-ARBA"/>
</dbReference>
<feature type="transmembrane region" description="Helical" evidence="9">
    <location>
        <begin position="376"/>
        <end position="396"/>
    </location>
</feature>
<dbReference type="PROSITE" id="PS00217">
    <property type="entry name" value="SUGAR_TRANSPORT_2"/>
    <property type="match status" value="1"/>
</dbReference>
<dbReference type="Pfam" id="PF00083">
    <property type="entry name" value="Sugar_tr"/>
    <property type="match status" value="1"/>
</dbReference>
<evidence type="ECO:0000256" key="9">
    <source>
        <dbReference type="SAM" id="Phobius"/>
    </source>
</evidence>
<dbReference type="AlphaFoldDB" id="A0A9W9L4I6"/>
<dbReference type="InterPro" id="IPR005829">
    <property type="entry name" value="Sugar_transporter_CS"/>
</dbReference>
<reference evidence="11" key="2">
    <citation type="journal article" date="2023" name="IMA Fungus">
        <title>Comparative genomic study of the Penicillium genus elucidates a diverse pangenome and 15 lateral gene transfer events.</title>
        <authorList>
            <person name="Petersen C."/>
            <person name="Sorensen T."/>
            <person name="Nielsen M.R."/>
            <person name="Sondergaard T.E."/>
            <person name="Sorensen J.L."/>
            <person name="Fitzpatrick D.A."/>
            <person name="Frisvad J.C."/>
            <person name="Nielsen K.L."/>
        </authorList>
    </citation>
    <scope>NUCLEOTIDE SEQUENCE</scope>
    <source>
        <strain evidence="11">IBT 22155</strain>
    </source>
</reference>
<dbReference type="InterPro" id="IPR003663">
    <property type="entry name" value="Sugar/inositol_transpt"/>
</dbReference>
<dbReference type="PANTHER" id="PTHR48020">
    <property type="entry name" value="PROTON MYO-INOSITOL COTRANSPORTER"/>
    <property type="match status" value="1"/>
</dbReference>
<sequence>MASKDASVENESVPEKRETEVIEAANPDEAPRRQAAGVNIVQNPLMRSSKEQAIIDARAYAESHGMAEHADLFGRAAVVARSPQDFLSAPELSEEEIAALTYERDHKWHGPKMLWYAIALCAVGAATQGWDQTGSNGANLSFPTEFGIDGKNKSAAEAGRDEWIVGIVNSIIFLTAGLIGPFIVDPLNHYLGRRGEIFLTALCLTATPIGSAFAKSWQGLFAARFVMGIGIGAKNATVPIYSAEMAPARTRGALVMFWQLWVVAGIFLGFAANVIVKDVPNIAWRLQLGSACIPSLVLAIGIFFCPESPRWLMKHGRHAEGYKSMARLRAHPIIAARDFYYSVVIYEEELKEARGAGYFSRMWDCFAVPRIRRANYGASTVMIAQQMCGINIISFYSSSIFLDAGYNSNQALYASLGYGAVQVVSTIPTLFLIDTKGRRTLTLITFPLMCIFLLAAGLSLLNPTTDKGPKIGPVVLFVYLFTICYSLGEGPVAFQYSAEVFPTIQREQGMAWAVVVNNTFAGILSLTFPRMKSVMTQTGAFGFYAGLNLIAWFMIFCFVRETKQLTLEELDQVFSVPTKKFIHHELTVWLPWWIKSYIFRQKIPRPPAIIATGEGVGK</sequence>
<feature type="transmembrane region" description="Helical" evidence="9">
    <location>
        <begin position="282"/>
        <end position="305"/>
    </location>
</feature>
<dbReference type="InterPro" id="IPR036259">
    <property type="entry name" value="MFS_trans_sf"/>
</dbReference>
<dbReference type="PANTHER" id="PTHR48020:SF13">
    <property type="entry name" value="MAJOR FACILITATOR SUPERFAMILY (MFS) PROFILE DOMAIN-CONTAINING PROTEIN"/>
    <property type="match status" value="1"/>
</dbReference>
<evidence type="ECO:0000256" key="4">
    <source>
        <dbReference type="ARBA" id="ARBA00022692"/>
    </source>
</evidence>
<comment type="similarity">
    <text evidence="2 7">Belongs to the major facilitator superfamily. Sugar transporter (TC 2.A.1.1) family.</text>
</comment>
<keyword evidence="6 9" id="KW-0472">Membrane</keyword>
<gene>
    <name evidence="11" type="ORF">N7515_005042</name>
</gene>
<dbReference type="InterPro" id="IPR020846">
    <property type="entry name" value="MFS_dom"/>
</dbReference>
<feature type="transmembrane region" description="Helical" evidence="9">
    <location>
        <begin position="253"/>
        <end position="276"/>
    </location>
</feature>
<dbReference type="FunFam" id="1.20.1250.20:FF:000474">
    <property type="entry name" value="Sugar transporter, putative"/>
    <property type="match status" value="1"/>
</dbReference>
<accession>A0A9W9L4I6</accession>
<dbReference type="InterPro" id="IPR005828">
    <property type="entry name" value="MFS_sugar_transport-like"/>
</dbReference>
<proteinExistence type="inferred from homology"/>
<keyword evidence="3 7" id="KW-0813">Transport</keyword>
<feature type="transmembrane region" description="Helical" evidence="9">
    <location>
        <begin position="540"/>
        <end position="559"/>
    </location>
</feature>
<protein>
    <recommendedName>
        <fullName evidence="10">Major facilitator superfamily (MFS) profile domain-containing protein</fullName>
    </recommendedName>
</protein>
<dbReference type="PROSITE" id="PS50850">
    <property type="entry name" value="MFS"/>
    <property type="match status" value="1"/>
</dbReference>
<feature type="region of interest" description="Disordered" evidence="8">
    <location>
        <begin position="1"/>
        <end position="34"/>
    </location>
</feature>
<evidence type="ECO:0000259" key="10">
    <source>
        <dbReference type="PROSITE" id="PS50850"/>
    </source>
</evidence>
<keyword evidence="12" id="KW-1185">Reference proteome</keyword>
<dbReference type="PRINTS" id="PR00171">
    <property type="entry name" value="SUGRTRNSPORT"/>
</dbReference>
<evidence type="ECO:0000256" key="7">
    <source>
        <dbReference type="RuleBase" id="RU003346"/>
    </source>
</evidence>
<evidence type="ECO:0000256" key="5">
    <source>
        <dbReference type="ARBA" id="ARBA00022989"/>
    </source>
</evidence>
<evidence type="ECO:0000313" key="11">
    <source>
        <dbReference type="EMBL" id="KAJ5135764.1"/>
    </source>
</evidence>
<name>A0A9W9L4I6_9EURO</name>
<feature type="transmembrane region" description="Helical" evidence="9">
    <location>
        <begin position="220"/>
        <end position="241"/>
    </location>
</feature>
<dbReference type="SUPFAM" id="SSF103473">
    <property type="entry name" value="MFS general substrate transporter"/>
    <property type="match status" value="1"/>
</dbReference>
<dbReference type="Proteomes" id="UP001149079">
    <property type="component" value="Unassembled WGS sequence"/>
</dbReference>
<keyword evidence="4 9" id="KW-0812">Transmembrane</keyword>
<dbReference type="OrthoDB" id="5290825at2759"/>
<comment type="subcellular location">
    <subcellularLocation>
        <location evidence="1">Membrane</location>
        <topology evidence="1">Multi-pass membrane protein</topology>
    </subcellularLocation>
</comment>
<evidence type="ECO:0000256" key="2">
    <source>
        <dbReference type="ARBA" id="ARBA00010992"/>
    </source>
</evidence>
<feature type="transmembrane region" description="Helical" evidence="9">
    <location>
        <begin position="440"/>
        <end position="459"/>
    </location>
</feature>
<dbReference type="GO" id="GO:0015791">
    <property type="term" value="P:polyol transmembrane transport"/>
    <property type="evidence" value="ECO:0007669"/>
    <property type="project" value="UniProtKB-ARBA"/>
</dbReference>
<dbReference type="Gene3D" id="1.20.1250.20">
    <property type="entry name" value="MFS general substrate transporter like domains"/>
    <property type="match status" value="1"/>
</dbReference>
<evidence type="ECO:0000256" key="3">
    <source>
        <dbReference type="ARBA" id="ARBA00022448"/>
    </source>
</evidence>
<dbReference type="GO" id="GO:0016020">
    <property type="term" value="C:membrane"/>
    <property type="evidence" value="ECO:0007669"/>
    <property type="project" value="UniProtKB-SubCell"/>
</dbReference>
<feature type="transmembrane region" description="Helical" evidence="9">
    <location>
        <begin position="416"/>
        <end position="433"/>
    </location>
</feature>
<evidence type="ECO:0000256" key="8">
    <source>
        <dbReference type="SAM" id="MobiDB-lite"/>
    </source>
</evidence>
<evidence type="ECO:0000256" key="1">
    <source>
        <dbReference type="ARBA" id="ARBA00004141"/>
    </source>
</evidence>
<feature type="transmembrane region" description="Helical" evidence="9">
    <location>
        <begin position="471"/>
        <end position="488"/>
    </location>
</feature>
<feature type="transmembrane region" description="Helical" evidence="9">
    <location>
        <begin position="163"/>
        <end position="184"/>
    </location>
</feature>
<dbReference type="GeneID" id="81404956"/>
<dbReference type="RefSeq" id="XP_056522736.1">
    <property type="nucleotide sequence ID" value="XM_056665786.1"/>
</dbReference>
<evidence type="ECO:0000313" key="12">
    <source>
        <dbReference type="Proteomes" id="UP001149079"/>
    </source>
</evidence>
<dbReference type="EMBL" id="JAPQKL010000004">
    <property type="protein sequence ID" value="KAJ5135764.1"/>
    <property type="molecule type" value="Genomic_DNA"/>
</dbReference>
<dbReference type="NCBIfam" id="TIGR00879">
    <property type="entry name" value="SP"/>
    <property type="match status" value="1"/>
</dbReference>
<comment type="caution">
    <text evidence="11">The sequence shown here is derived from an EMBL/GenBank/DDBJ whole genome shotgun (WGS) entry which is preliminary data.</text>
</comment>
<evidence type="ECO:0000256" key="6">
    <source>
        <dbReference type="ARBA" id="ARBA00023136"/>
    </source>
</evidence>
<feature type="domain" description="Major facilitator superfamily (MFS) profile" evidence="10">
    <location>
        <begin position="117"/>
        <end position="563"/>
    </location>
</feature>
<reference evidence="11" key="1">
    <citation type="submission" date="2022-11" db="EMBL/GenBank/DDBJ databases">
        <authorList>
            <person name="Petersen C."/>
        </authorList>
    </citation>
    <scope>NUCLEOTIDE SEQUENCE</scope>
    <source>
        <strain evidence="11">IBT 22155</strain>
    </source>
</reference>
<feature type="transmembrane region" description="Helical" evidence="9">
    <location>
        <begin position="509"/>
        <end position="528"/>
    </location>
</feature>
<dbReference type="GO" id="GO:0022857">
    <property type="term" value="F:transmembrane transporter activity"/>
    <property type="evidence" value="ECO:0007669"/>
    <property type="project" value="InterPro"/>
</dbReference>
<keyword evidence="5 9" id="KW-1133">Transmembrane helix</keyword>
<dbReference type="InterPro" id="IPR050814">
    <property type="entry name" value="Myo-inositol_Transporter"/>
</dbReference>
<organism evidence="11 12">
    <name type="scientific">Penicillium bovifimosum</name>
    <dbReference type="NCBI Taxonomy" id="126998"/>
    <lineage>
        <taxon>Eukaryota</taxon>
        <taxon>Fungi</taxon>
        <taxon>Dikarya</taxon>
        <taxon>Ascomycota</taxon>
        <taxon>Pezizomycotina</taxon>
        <taxon>Eurotiomycetes</taxon>
        <taxon>Eurotiomycetidae</taxon>
        <taxon>Eurotiales</taxon>
        <taxon>Aspergillaceae</taxon>
        <taxon>Penicillium</taxon>
    </lineage>
</organism>